<dbReference type="InterPro" id="IPR047750">
    <property type="entry name" value="YdjY-like"/>
</dbReference>
<sequence length="311" mass="34178">MRPRRQVLTRRFTIQTTMTMTMGMVIWLVVGGSVEEPVSAVEQLRPPAFRAAQPQPPETDPLSTAGGFVMPDDAAARAVEVSDRDGFKPNPKWKPLGQALWFDPAEKRLILRAEVCLREGALEHLLCLRRTKEHESILTTPATPKLIQAGLLLTGAEPGGVVRYEPKFRPPHGTAMAIDLEWKDDQGRLQRQPAQTWVRSLKGDLLHEDWVFAGSSTYTDRETGKTYFGGDEGDLITVVNFPTAILDLPIASSASDQDRVFEANTPAIPPKGTPVTLYLRPKTVAATSSPSNPKPAADPANPTPNDKDQRD</sequence>
<organism evidence="3 4">
    <name type="scientific">Isosphaera pallida (strain ATCC 43644 / DSM 9630 / IS1B)</name>
    <dbReference type="NCBI Taxonomy" id="575540"/>
    <lineage>
        <taxon>Bacteria</taxon>
        <taxon>Pseudomonadati</taxon>
        <taxon>Planctomycetota</taxon>
        <taxon>Planctomycetia</taxon>
        <taxon>Isosphaerales</taxon>
        <taxon>Isosphaeraceae</taxon>
        <taxon>Isosphaera</taxon>
    </lineage>
</organism>
<dbReference type="HOGENOM" id="CLU_068251_0_0_0"/>
<dbReference type="InParanoid" id="E8QYZ7"/>
<proteinExistence type="predicted"/>
<name>E8QYZ7_ISOPI</name>
<evidence type="ECO:0000256" key="1">
    <source>
        <dbReference type="SAM" id="MobiDB-lite"/>
    </source>
</evidence>
<keyword evidence="2" id="KW-0812">Transmembrane</keyword>
<reference key="1">
    <citation type="submission" date="2010-11" db="EMBL/GenBank/DDBJ databases">
        <title>The complete sequence of chromosome of Isophaera pallida ATCC 43644.</title>
        <authorList>
            <consortium name="US DOE Joint Genome Institute (JGI-PGF)"/>
            <person name="Lucas S."/>
            <person name="Copeland A."/>
            <person name="Lapidus A."/>
            <person name="Bruce D."/>
            <person name="Goodwin L."/>
            <person name="Pitluck S."/>
            <person name="Kyrpides N."/>
            <person name="Mavromatis K."/>
            <person name="Pagani I."/>
            <person name="Ivanova N."/>
            <person name="Saunders E."/>
            <person name="Brettin T."/>
            <person name="Detter J.C."/>
            <person name="Han C."/>
            <person name="Tapia R."/>
            <person name="Land M."/>
            <person name="Hauser L."/>
            <person name="Markowitz V."/>
            <person name="Cheng J.-F."/>
            <person name="Hugenholtz P."/>
            <person name="Woyke T."/>
            <person name="Wu D."/>
            <person name="Eisen J.A."/>
        </authorList>
    </citation>
    <scope>NUCLEOTIDE SEQUENCE</scope>
    <source>
        <strain>ATCC 43644</strain>
    </source>
</reference>
<dbReference type="NCBIfam" id="NF040466">
    <property type="entry name" value="ydjY_domain"/>
    <property type="match status" value="1"/>
</dbReference>
<dbReference type="eggNOG" id="ENOG5030UKM">
    <property type="taxonomic scope" value="Bacteria"/>
</dbReference>
<dbReference type="Proteomes" id="UP000008631">
    <property type="component" value="Chromosome"/>
</dbReference>
<dbReference type="KEGG" id="ipa:Isop_1549"/>
<reference evidence="3 4" key="2">
    <citation type="journal article" date="2011" name="Stand. Genomic Sci.">
        <title>Complete genome sequence of Isosphaera pallida type strain (IS1B).</title>
        <authorList>
            <consortium name="US DOE Joint Genome Institute (JGI-PGF)"/>
            <person name="Goker M."/>
            <person name="Cleland D."/>
            <person name="Saunders E."/>
            <person name="Lapidus A."/>
            <person name="Nolan M."/>
            <person name="Lucas S."/>
            <person name="Hammon N."/>
            <person name="Deshpande S."/>
            <person name="Cheng J.F."/>
            <person name="Tapia R."/>
            <person name="Han C."/>
            <person name="Goodwin L."/>
            <person name="Pitluck S."/>
            <person name="Liolios K."/>
            <person name="Pagani I."/>
            <person name="Ivanova N."/>
            <person name="Mavromatis K."/>
            <person name="Pati A."/>
            <person name="Chen A."/>
            <person name="Palaniappan K."/>
            <person name="Land M."/>
            <person name="Hauser L."/>
            <person name="Chang Y.J."/>
            <person name="Jeffries C.D."/>
            <person name="Detter J.C."/>
            <person name="Beck B."/>
            <person name="Woyke T."/>
            <person name="Bristow J."/>
            <person name="Eisen J.A."/>
            <person name="Markowitz V."/>
            <person name="Hugenholtz P."/>
            <person name="Kyrpides N.C."/>
            <person name="Klenk H.P."/>
        </authorList>
    </citation>
    <scope>NUCLEOTIDE SEQUENCE [LARGE SCALE GENOMIC DNA]</scope>
    <source>
        <strain evidence="4">ATCC 43644 / DSM 9630 / IS1B</strain>
    </source>
</reference>
<evidence type="ECO:0000313" key="4">
    <source>
        <dbReference type="Proteomes" id="UP000008631"/>
    </source>
</evidence>
<gene>
    <name evidence="3" type="ordered locus">Isop_1549</name>
</gene>
<evidence type="ECO:0000313" key="3">
    <source>
        <dbReference type="EMBL" id="ADV62134.1"/>
    </source>
</evidence>
<dbReference type="AlphaFoldDB" id="E8QYZ7"/>
<keyword evidence="2" id="KW-0472">Membrane</keyword>
<keyword evidence="4" id="KW-1185">Reference proteome</keyword>
<feature type="region of interest" description="Disordered" evidence="1">
    <location>
        <begin position="281"/>
        <end position="311"/>
    </location>
</feature>
<feature type="transmembrane region" description="Helical" evidence="2">
    <location>
        <begin position="12"/>
        <end position="30"/>
    </location>
</feature>
<evidence type="ECO:0000256" key="2">
    <source>
        <dbReference type="SAM" id="Phobius"/>
    </source>
</evidence>
<accession>E8QYZ7</accession>
<protein>
    <submittedName>
        <fullName evidence="3">Uncharacterized protein</fullName>
    </submittedName>
</protein>
<feature type="compositionally biased region" description="Low complexity" evidence="1">
    <location>
        <begin position="288"/>
        <end position="304"/>
    </location>
</feature>
<dbReference type="STRING" id="575540.Isop_1549"/>
<keyword evidence="2" id="KW-1133">Transmembrane helix</keyword>
<dbReference type="EMBL" id="CP002353">
    <property type="protein sequence ID" value="ADV62134.1"/>
    <property type="molecule type" value="Genomic_DNA"/>
</dbReference>